<keyword evidence="2" id="KW-1185">Reference proteome</keyword>
<proteinExistence type="predicted"/>
<accession>A0A8T0HU42</accession>
<sequence length="137" mass="15577">MYKTGRDQMIVTYIINRLCLILRTRFKSMAKSKAEVARVVQYQSASSSDACFFSLLLLFVYSGWQTMASERRRRHGSTIRPCRSQRHHWFLHCEILCCCSLKLRAISVESVKDGTSAIHGPGLSLILLSDSDSDNDV</sequence>
<protein>
    <submittedName>
        <fullName evidence="1">Uncharacterized protein</fullName>
    </submittedName>
</protein>
<reference evidence="1" key="1">
    <citation type="submission" date="2020-06" db="EMBL/GenBank/DDBJ databases">
        <title>WGS assembly of Ceratodon purpureus strain R40.</title>
        <authorList>
            <person name="Carey S.B."/>
            <person name="Jenkins J."/>
            <person name="Shu S."/>
            <person name="Lovell J.T."/>
            <person name="Sreedasyam A."/>
            <person name="Maumus F."/>
            <person name="Tiley G.P."/>
            <person name="Fernandez-Pozo N."/>
            <person name="Barry K."/>
            <person name="Chen C."/>
            <person name="Wang M."/>
            <person name="Lipzen A."/>
            <person name="Daum C."/>
            <person name="Saski C.A."/>
            <person name="Payton A.C."/>
            <person name="Mcbreen J.C."/>
            <person name="Conrad R.E."/>
            <person name="Kollar L.M."/>
            <person name="Olsson S."/>
            <person name="Huttunen S."/>
            <person name="Landis J.B."/>
            <person name="Wickett N.J."/>
            <person name="Johnson M.G."/>
            <person name="Rensing S.A."/>
            <person name="Grimwood J."/>
            <person name="Schmutz J."/>
            <person name="Mcdaniel S.F."/>
        </authorList>
    </citation>
    <scope>NUCLEOTIDE SEQUENCE</scope>
    <source>
        <strain evidence="1">R40</strain>
    </source>
</reference>
<gene>
    <name evidence="1" type="ORF">KC19_VG248000</name>
</gene>
<evidence type="ECO:0000313" key="1">
    <source>
        <dbReference type="EMBL" id="KAG0574259.1"/>
    </source>
</evidence>
<dbReference type="Proteomes" id="UP000822688">
    <property type="component" value="Chromosome V"/>
</dbReference>
<name>A0A8T0HU42_CERPU</name>
<evidence type="ECO:0000313" key="2">
    <source>
        <dbReference type="Proteomes" id="UP000822688"/>
    </source>
</evidence>
<dbReference type="AlphaFoldDB" id="A0A8T0HU42"/>
<organism evidence="1 2">
    <name type="scientific">Ceratodon purpureus</name>
    <name type="common">Fire moss</name>
    <name type="synonym">Dicranum purpureum</name>
    <dbReference type="NCBI Taxonomy" id="3225"/>
    <lineage>
        <taxon>Eukaryota</taxon>
        <taxon>Viridiplantae</taxon>
        <taxon>Streptophyta</taxon>
        <taxon>Embryophyta</taxon>
        <taxon>Bryophyta</taxon>
        <taxon>Bryophytina</taxon>
        <taxon>Bryopsida</taxon>
        <taxon>Dicranidae</taxon>
        <taxon>Pseudoditrichales</taxon>
        <taxon>Ditrichaceae</taxon>
        <taxon>Ceratodon</taxon>
    </lineage>
</organism>
<dbReference type="EMBL" id="CM026426">
    <property type="protein sequence ID" value="KAG0574259.1"/>
    <property type="molecule type" value="Genomic_DNA"/>
</dbReference>
<comment type="caution">
    <text evidence="1">The sequence shown here is derived from an EMBL/GenBank/DDBJ whole genome shotgun (WGS) entry which is preliminary data.</text>
</comment>